<dbReference type="InterPro" id="IPR017900">
    <property type="entry name" value="4Fe4S_Fe_S_CS"/>
</dbReference>
<evidence type="ECO:0000256" key="4">
    <source>
        <dbReference type="ARBA" id="ARBA00022723"/>
    </source>
</evidence>
<reference evidence="8 9" key="1">
    <citation type="journal article" date="2010" name="Stand. Genomic Sci.">
        <title>Complete genome sequence of Thermosediminibacter oceani type strain (JW/IW-1228P).</title>
        <authorList>
            <person name="Pitluck S."/>
            <person name="Yasawong M."/>
            <person name="Munk C."/>
            <person name="Nolan M."/>
            <person name="Lapidus A."/>
            <person name="Lucas S."/>
            <person name="Glavina Del Rio T."/>
            <person name="Tice H."/>
            <person name="Cheng J.F."/>
            <person name="Bruce D."/>
            <person name="Detter C."/>
            <person name="Tapia R."/>
            <person name="Han C."/>
            <person name="Goodwin L."/>
            <person name="Liolios K."/>
            <person name="Ivanova N."/>
            <person name="Mavromatis K."/>
            <person name="Mikhailova N."/>
            <person name="Pati A."/>
            <person name="Chen A."/>
            <person name="Palaniappan K."/>
            <person name="Land M."/>
            <person name="Hauser L."/>
            <person name="Chang Y.J."/>
            <person name="Jeffries C.D."/>
            <person name="Rohde M."/>
            <person name="Spring S."/>
            <person name="Sikorski J."/>
            <person name="Goker M."/>
            <person name="Woyke T."/>
            <person name="Bristow J."/>
            <person name="Eisen J.A."/>
            <person name="Markowitz V."/>
            <person name="Hugenholtz P."/>
            <person name="Kyrpides N.C."/>
            <person name="Klenk H.P."/>
        </authorList>
    </citation>
    <scope>NUCLEOTIDE SEQUENCE [LARGE SCALE GENOMIC DNA]</scope>
    <source>
        <strain evidence="9">ATCC BAA-1034 / DSM 16646 / JW/IW-1228P</strain>
    </source>
</reference>
<dbReference type="Pfam" id="PF13237">
    <property type="entry name" value="Fer4_10"/>
    <property type="match status" value="1"/>
</dbReference>
<dbReference type="eggNOG" id="COG2768">
    <property type="taxonomic scope" value="Bacteria"/>
</dbReference>
<dbReference type="STRING" id="555079.Toce_1178"/>
<evidence type="ECO:0000256" key="6">
    <source>
        <dbReference type="ARBA" id="ARBA00023014"/>
    </source>
</evidence>
<name>D9S3F9_THEOJ</name>
<dbReference type="HOGENOM" id="CLU_058393_1_0_9"/>
<dbReference type="SUPFAM" id="SSF54862">
    <property type="entry name" value="4Fe-4S ferredoxins"/>
    <property type="match status" value="1"/>
</dbReference>
<evidence type="ECO:0000259" key="7">
    <source>
        <dbReference type="PROSITE" id="PS51379"/>
    </source>
</evidence>
<sequence length="378" mass="42100">MSKVAIIRCDEYDRTLIESGLEKAMDAIDADLSGYRKILLKPNLVMRKKPEDAATTHPEVVGAMINLLKKKGISPLVAESPGGPYTRKRLEAVYETTGIKDVCLQTGTDLNTDLSSREISIDTGSALKKISVISPLHECDGVISMAKFKTHRMAVFTGAVKNLFGLIPGGQKIELHFRFQEPLRFMDMLLDLYLATSPVLSVIDGIWAMEGEGPTAGNPRKLGIIIVSQDGIAADYVAAKIIGLKIEEFPLIKRALERGLFREEDVKVNVVGGKLEDLMVSDFKIPRRKDINFLKRYLPGRIEKYVRDILTPRPVFVTRKCLGCGECYATCPAKAITIKNKKAVVDLKKCIRCYCCHELCPEKAVEIKRNIIFETILK</sequence>
<dbReference type="GO" id="GO:0046872">
    <property type="term" value="F:metal ion binding"/>
    <property type="evidence" value="ECO:0007669"/>
    <property type="project" value="UniProtKB-KW"/>
</dbReference>
<keyword evidence="6" id="KW-0411">Iron-sulfur</keyword>
<dbReference type="PANTHER" id="PTHR24960">
    <property type="entry name" value="PHOTOSYSTEM I IRON-SULFUR CENTER-RELATED"/>
    <property type="match status" value="1"/>
</dbReference>
<keyword evidence="4" id="KW-0479">Metal-binding</keyword>
<dbReference type="Proteomes" id="UP000000272">
    <property type="component" value="Chromosome"/>
</dbReference>
<protein>
    <recommendedName>
        <fullName evidence="2">Ferredoxin</fullName>
    </recommendedName>
</protein>
<feature type="domain" description="4Fe-4S ferredoxin-type" evidence="7">
    <location>
        <begin position="342"/>
        <end position="370"/>
    </location>
</feature>
<dbReference type="InterPro" id="IPR007160">
    <property type="entry name" value="DUF362"/>
</dbReference>
<keyword evidence="9" id="KW-1185">Reference proteome</keyword>
<dbReference type="RefSeq" id="WP_013275975.1">
    <property type="nucleotide sequence ID" value="NC_014377.1"/>
</dbReference>
<evidence type="ECO:0000256" key="1">
    <source>
        <dbReference type="ARBA" id="ARBA00003532"/>
    </source>
</evidence>
<dbReference type="PROSITE" id="PS00198">
    <property type="entry name" value="4FE4S_FER_1"/>
    <property type="match status" value="1"/>
</dbReference>
<keyword evidence="5" id="KW-0408">Iron</keyword>
<evidence type="ECO:0000313" key="8">
    <source>
        <dbReference type="EMBL" id="ADL07936.1"/>
    </source>
</evidence>
<evidence type="ECO:0000256" key="2">
    <source>
        <dbReference type="ARBA" id="ARBA00013529"/>
    </source>
</evidence>
<dbReference type="Gene3D" id="3.30.70.20">
    <property type="match status" value="1"/>
</dbReference>
<feature type="domain" description="4Fe-4S ferredoxin-type" evidence="7">
    <location>
        <begin position="312"/>
        <end position="341"/>
    </location>
</feature>
<dbReference type="InterPro" id="IPR017896">
    <property type="entry name" value="4Fe4S_Fe-S-bd"/>
</dbReference>
<dbReference type="PANTHER" id="PTHR24960:SF76">
    <property type="entry name" value="4FE-4S FERREDOXIN-TYPE DOMAIN-CONTAINING PROTEIN"/>
    <property type="match status" value="1"/>
</dbReference>
<dbReference type="GO" id="GO:0051539">
    <property type="term" value="F:4 iron, 4 sulfur cluster binding"/>
    <property type="evidence" value="ECO:0007669"/>
    <property type="project" value="UniProtKB-KW"/>
</dbReference>
<dbReference type="InterPro" id="IPR050157">
    <property type="entry name" value="PSI_iron-sulfur_center"/>
</dbReference>
<evidence type="ECO:0000256" key="5">
    <source>
        <dbReference type="ARBA" id="ARBA00023004"/>
    </source>
</evidence>
<dbReference type="PROSITE" id="PS51379">
    <property type="entry name" value="4FE4S_FER_2"/>
    <property type="match status" value="2"/>
</dbReference>
<evidence type="ECO:0000313" key="9">
    <source>
        <dbReference type="Proteomes" id="UP000000272"/>
    </source>
</evidence>
<dbReference type="AlphaFoldDB" id="D9S3F9"/>
<dbReference type="eggNOG" id="COG2006">
    <property type="taxonomic scope" value="Bacteria"/>
</dbReference>
<dbReference type="Pfam" id="PF04015">
    <property type="entry name" value="DUF362"/>
    <property type="match status" value="1"/>
</dbReference>
<organism evidence="8 9">
    <name type="scientific">Thermosediminibacter oceani (strain ATCC BAA-1034 / DSM 16646 / JW/IW-1228P)</name>
    <dbReference type="NCBI Taxonomy" id="555079"/>
    <lineage>
        <taxon>Bacteria</taxon>
        <taxon>Bacillati</taxon>
        <taxon>Bacillota</taxon>
        <taxon>Clostridia</taxon>
        <taxon>Thermosediminibacterales</taxon>
        <taxon>Thermosediminibacteraceae</taxon>
        <taxon>Thermosediminibacter</taxon>
    </lineage>
</organism>
<accession>D9S3F9</accession>
<gene>
    <name evidence="8" type="ordered locus">Toce_1178</name>
</gene>
<proteinExistence type="predicted"/>
<comment type="function">
    <text evidence="1">Ferredoxins are iron-sulfur proteins that transfer electrons in a wide variety of metabolic reactions.</text>
</comment>
<evidence type="ECO:0000256" key="3">
    <source>
        <dbReference type="ARBA" id="ARBA00022485"/>
    </source>
</evidence>
<keyword evidence="3" id="KW-0004">4Fe-4S</keyword>
<dbReference type="OrthoDB" id="9807879at2"/>
<dbReference type="EMBL" id="CP002131">
    <property type="protein sequence ID" value="ADL07936.1"/>
    <property type="molecule type" value="Genomic_DNA"/>
</dbReference>
<dbReference type="KEGG" id="toc:Toce_1178"/>